<proteinExistence type="predicted"/>
<dbReference type="Proteomes" id="UP000593564">
    <property type="component" value="Unassembled WGS sequence"/>
</dbReference>
<feature type="compositionally biased region" description="Polar residues" evidence="1">
    <location>
        <begin position="10"/>
        <end position="20"/>
    </location>
</feature>
<dbReference type="EMBL" id="JACBKZ010000010">
    <property type="protein sequence ID" value="KAF5940193.1"/>
    <property type="molecule type" value="Genomic_DNA"/>
</dbReference>
<feature type="region of interest" description="Disordered" evidence="1">
    <location>
        <begin position="1"/>
        <end position="23"/>
    </location>
</feature>
<dbReference type="AlphaFoldDB" id="A0A7J7GHG6"/>
<sequence length="138" mass="15134">MRRVCDQKPGFSSGSGTAFKSKSKPGICSELFSLLLLHLILLNAVNSSGTLHLDRLHQSRPTLRHLTGVSVTPLIEVSDRHVYPPENREELLHLLLLLSPPPPSVEASSSSLIRRRLRPHASSSSSLPPLPSCFSRVD</sequence>
<name>A0A7J7GHG6_CAMSI</name>
<evidence type="ECO:0000256" key="1">
    <source>
        <dbReference type="SAM" id="MobiDB-lite"/>
    </source>
</evidence>
<reference evidence="3" key="1">
    <citation type="journal article" date="2020" name="Nat. Commun.">
        <title>Genome assembly of wild tea tree DASZ reveals pedigree and selection history of tea varieties.</title>
        <authorList>
            <person name="Zhang W."/>
            <person name="Zhang Y."/>
            <person name="Qiu H."/>
            <person name="Guo Y."/>
            <person name="Wan H."/>
            <person name="Zhang X."/>
            <person name="Scossa F."/>
            <person name="Alseekh S."/>
            <person name="Zhang Q."/>
            <person name="Wang P."/>
            <person name="Xu L."/>
            <person name="Schmidt M.H."/>
            <person name="Jia X."/>
            <person name="Li D."/>
            <person name="Zhu A."/>
            <person name="Guo F."/>
            <person name="Chen W."/>
            <person name="Ni D."/>
            <person name="Usadel B."/>
            <person name="Fernie A.R."/>
            <person name="Wen W."/>
        </authorList>
    </citation>
    <scope>NUCLEOTIDE SEQUENCE [LARGE SCALE GENOMIC DNA]</scope>
    <source>
        <strain evidence="3">cv. G240</strain>
    </source>
</reference>
<organism evidence="2 3">
    <name type="scientific">Camellia sinensis</name>
    <name type="common">Tea plant</name>
    <name type="synonym">Thea sinensis</name>
    <dbReference type="NCBI Taxonomy" id="4442"/>
    <lineage>
        <taxon>Eukaryota</taxon>
        <taxon>Viridiplantae</taxon>
        <taxon>Streptophyta</taxon>
        <taxon>Embryophyta</taxon>
        <taxon>Tracheophyta</taxon>
        <taxon>Spermatophyta</taxon>
        <taxon>Magnoliopsida</taxon>
        <taxon>eudicotyledons</taxon>
        <taxon>Gunneridae</taxon>
        <taxon>Pentapetalae</taxon>
        <taxon>asterids</taxon>
        <taxon>Ericales</taxon>
        <taxon>Theaceae</taxon>
        <taxon>Camellia</taxon>
    </lineage>
</organism>
<feature type="region of interest" description="Disordered" evidence="1">
    <location>
        <begin position="118"/>
        <end position="138"/>
    </location>
</feature>
<comment type="caution">
    <text evidence="2">The sequence shown here is derived from an EMBL/GenBank/DDBJ whole genome shotgun (WGS) entry which is preliminary data.</text>
</comment>
<accession>A0A7J7GHG6</accession>
<protein>
    <submittedName>
        <fullName evidence="2">Uncharacterized protein</fullName>
    </submittedName>
</protein>
<gene>
    <name evidence="2" type="ORF">HYC85_021360</name>
</gene>
<reference evidence="2 3" key="2">
    <citation type="submission" date="2020-07" db="EMBL/GenBank/DDBJ databases">
        <title>Genome assembly of wild tea tree DASZ reveals pedigree and selection history of tea varieties.</title>
        <authorList>
            <person name="Zhang W."/>
        </authorList>
    </citation>
    <scope>NUCLEOTIDE SEQUENCE [LARGE SCALE GENOMIC DNA]</scope>
    <source>
        <strain evidence="3">cv. G240</strain>
        <tissue evidence="2">Leaf</tissue>
    </source>
</reference>
<keyword evidence="3" id="KW-1185">Reference proteome</keyword>
<evidence type="ECO:0000313" key="3">
    <source>
        <dbReference type="Proteomes" id="UP000593564"/>
    </source>
</evidence>
<evidence type="ECO:0000313" key="2">
    <source>
        <dbReference type="EMBL" id="KAF5940193.1"/>
    </source>
</evidence>